<dbReference type="Proteomes" id="UP000003822">
    <property type="component" value="Unassembled WGS sequence"/>
</dbReference>
<dbReference type="InterPro" id="IPR029058">
    <property type="entry name" value="AB_hydrolase_fold"/>
</dbReference>
<dbReference type="OrthoDB" id="7185741at2"/>
<gene>
    <name evidence="3" type="ORF">HMPREF0045_00739</name>
</gene>
<sequence length="324" mass="35005">MSAKQVNWPRSKHSYIDLSDGRRLHVVEHLPFSGLATTTAPATAPLERPATTTAPAAAGAPTGPAVDHGTSTKPPVVFESGLGLSRLLWANVAHLLAKAGYRTISYDRSGLGLSPAATERSLEALVADLEQVVQTYAPQGAIIVGHSYGGILARTLTARQPQLVKALVLVDPSSEFVGAQIGPLGKRLEAFFDSAITFSRNLKLLPTFLMAAGYKHLPVRLQQKVRVEDVSDTSLQTRRQENEGYYPALAKLRESPLPYPQVPVEILLASSSPESQWFKAHSEYASKLPDAHLWQASTSSHMVPLLRPQEVALAVKQADARRSA</sequence>
<evidence type="ECO:0000313" key="4">
    <source>
        <dbReference type="Proteomes" id="UP000003822"/>
    </source>
</evidence>
<proteinExistence type="predicted"/>
<dbReference type="Pfam" id="PF00561">
    <property type="entry name" value="Abhydrolase_1"/>
    <property type="match status" value="1"/>
</dbReference>
<evidence type="ECO:0000256" key="1">
    <source>
        <dbReference type="SAM" id="MobiDB-lite"/>
    </source>
</evidence>
<evidence type="ECO:0000313" key="3">
    <source>
        <dbReference type="EMBL" id="EHM88526.1"/>
    </source>
</evidence>
<name>G9PER5_9ACTO</name>
<reference evidence="3 4" key="1">
    <citation type="submission" date="2011-10" db="EMBL/GenBank/DDBJ databases">
        <title>The Genome Sequence of Actinomyces graevenitzii C83.</title>
        <authorList>
            <consortium name="The Broad Institute Genome Sequencing Platform"/>
            <consortium name="The Broad Institute Genome Sequencing Center for Infectious Disease"/>
            <person name="Earl A."/>
            <person name="Ward D."/>
            <person name="Feldgarden M."/>
            <person name="Gevers D."/>
            <person name="Sibley C.D."/>
            <person name="Field T.R."/>
            <person name="Grinwis M."/>
            <person name="Eshaghurshan C.S."/>
            <person name="Surette M.G."/>
            <person name="Young S.K."/>
            <person name="Zeng Q."/>
            <person name="Gargeya S."/>
            <person name="Fitzgerald M."/>
            <person name="Haas B."/>
            <person name="Abouelleil A."/>
            <person name="Alvarado L."/>
            <person name="Arachchi H.M."/>
            <person name="Berlin A."/>
            <person name="Brown A."/>
            <person name="Chapman S.B."/>
            <person name="Chen Z."/>
            <person name="Dunbar C."/>
            <person name="Freedman E."/>
            <person name="Gearin G."/>
            <person name="Goldberg J."/>
            <person name="Griggs A."/>
            <person name="Gujja S."/>
            <person name="Heiman D."/>
            <person name="Howarth C."/>
            <person name="Larson L."/>
            <person name="Lui A."/>
            <person name="MacDonald P.J.P."/>
            <person name="Montmayeur A."/>
            <person name="Murphy C."/>
            <person name="Neiman D."/>
            <person name="Pearson M."/>
            <person name="Priest M."/>
            <person name="Roberts A."/>
            <person name="Saif S."/>
            <person name="Shea T."/>
            <person name="Shenoy N."/>
            <person name="Sisk P."/>
            <person name="Stolte C."/>
            <person name="Sykes S."/>
            <person name="Wortman J."/>
            <person name="Nusbaum C."/>
            <person name="Birren B."/>
        </authorList>
    </citation>
    <scope>NUCLEOTIDE SEQUENCE [LARGE SCALE GENOMIC DNA]</scope>
    <source>
        <strain evidence="3 4">C83</strain>
    </source>
</reference>
<comment type="caution">
    <text evidence="3">The sequence shown here is derived from an EMBL/GenBank/DDBJ whole genome shotgun (WGS) entry which is preliminary data.</text>
</comment>
<dbReference type="InterPro" id="IPR000073">
    <property type="entry name" value="AB_hydrolase_1"/>
</dbReference>
<dbReference type="PANTHER" id="PTHR43798">
    <property type="entry name" value="MONOACYLGLYCEROL LIPASE"/>
    <property type="match status" value="1"/>
</dbReference>
<keyword evidence="4" id="KW-1185">Reference proteome</keyword>
<dbReference type="STRING" id="435830.HMPREF0045_00739"/>
<dbReference type="GO" id="GO:0003824">
    <property type="term" value="F:catalytic activity"/>
    <property type="evidence" value="ECO:0007669"/>
    <property type="project" value="UniProtKB-ARBA"/>
</dbReference>
<dbReference type="PATRIC" id="fig|435830.3.peg.711"/>
<dbReference type="RefSeq" id="WP_005985669.1">
    <property type="nucleotide sequence ID" value="NZ_JH470338.1"/>
</dbReference>
<dbReference type="Gene3D" id="3.40.50.1820">
    <property type="entry name" value="alpha/beta hydrolase"/>
    <property type="match status" value="1"/>
</dbReference>
<protein>
    <recommendedName>
        <fullName evidence="2">AB hydrolase-1 domain-containing protein</fullName>
    </recommendedName>
</protein>
<dbReference type="SUPFAM" id="SSF53474">
    <property type="entry name" value="alpha/beta-Hydrolases"/>
    <property type="match status" value="1"/>
</dbReference>
<dbReference type="AlphaFoldDB" id="G9PER5"/>
<dbReference type="eggNOG" id="COG0596">
    <property type="taxonomic scope" value="Bacteria"/>
</dbReference>
<evidence type="ECO:0000259" key="2">
    <source>
        <dbReference type="Pfam" id="PF00561"/>
    </source>
</evidence>
<feature type="domain" description="AB hydrolase-1" evidence="2">
    <location>
        <begin position="74"/>
        <end position="306"/>
    </location>
</feature>
<accession>G9PER5</accession>
<organism evidence="3 4">
    <name type="scientific">Actinomyces graevenitzii C83</name>
    <dbReference type="NCBI Taxonomy" id="435830"/>
    <lineage>
        <taxon>Bacteria</taxon>
        <taxon>Bacillati</taxon>
        <taxon>Actinomycetota</taxon>
        <taxon>Actinomycetes</taxon>
        <taxon>Actinomycetales</taxon>
        <taxon>Actinomycetaceae</taxon>
        <taxon>Actinomyces</taxon>
    </lineage>
</organism>
<dbReference type="HOGENOM" id="CLU_020336_9_0_11"/>
<dbReference type="EMBL" id="ACRN01000004">
    <property type="protein sequence ID" value="EHM88526.1"/>
    <property type="molecule type" value="Genomic_DNA"/>
</dbReference>
<feature type="region of interest" description="Disordered" evidence="1">
    <location>
        <begin position="53"/>
        <end position="72"/>
    </location>
</feature>
<dbReference type="InterPro" id="IPR050266">
    <property type="entry name" value="AB_hydrolase_sf"/>
</dbReference>
<feature type="compositionally biased region" description="Low complexity" evidence="1">
    <location>
        <begin position="53"/>
        <end position="65"/>
    </location>
</feature>
<dbReference type="PRINTS" id="PR00111">
    <property type="entry name" value="ABHYDROLASE"/>
</dbReference>